<gene>
    <name evidence="1" type="ORF">DACRYDRAFT_15579</name>
</gene>
<dbReference type="Proteomes" id="UP000030653">
    <property type="component" value="Unassembled WGS sequence"/>
</dbReference>
<keyword evidence="2" id="KW-1185">Reference proteome</keyword>
<dbReference type="OrthoDB" id="2631350at2759"/>
<reference evidence="1 2" key="1">
    <citation type="journal article" date="2012" name="Science">
        <title>The Paleozoic origin of enzymatic lignin decomposition reconstructed from 31 fungal genomes.</title>
        <authorList>
            <person name="Floudas D."/>
            <person name="Binder M."/>
            <person name="Riley R."/>
            <person name="Barry K."/>
            <person name="Blanchette R.A."/>
            <person name="Henrissat B."/>
            <person name="Martinez A.T."/>
            <person name="Otillar R."/>
            <person name="Spatafora J.W."/>
            <person name="Yadav J.S."/>
            <person name="Aerts A."/>
            <person name="Benoit I."/>
            <person name="Boyd A."/>
            <person name="Carlson A."/>
            <person name="Copeland A."/>
            <person name="Coutinho P.M."/>
            <person name="de Vries R.P."/>
            <person name="Ferreira P."/>
            <person name="Findley K."/>
            <person name="Foster B."/>
            <person name="Gaskell J."/>
            <person name="Glotzer D."/>
            <person name="Gorecki P."/>
            <person name="Heitman J."/>
            <person name="Hesse C."/>
            <person name="Hori C."/>
            <person name="Igarashi K."/>
            <person name="Jurgens J.A."/>
            <person name="Kallen N."/>
            <person name="Kersten P."/>
            <person name="Kohler A."/>
            <person name="Kuees U."/>
            <person name="Kumar T.K.A."/>
            <person name="Kuo A."/>
            <person name="LaButti K."/>
            <person name="Larrondo L.F."/>
            <person name="Lindquist E."/>
            <person name="Ling A."/>
            <person name="Lombard V."/>
            <person name="Lucas S."/>
            <person name="Lundell T."/>
            <person name="Martin R."/>
            <person name="McLaughlin D.J."/>
            <person name="Morgenstern I."/>
            <person name="Morin E."/>
            <person name="Murat C."/>
            <person name="Nagy L.G."/>
            <person name="Nolan M."/>
            <person name="Ohm R.A."/>
            <person name="Patyshakuliyeva A."/>
            <person name="Rokas A."/>
            <person name="Ruiz-Duenas F.J."/>
            <person name="Sabat G."/>
            <person name="Salamov A."/>
            <person name="Samejima M."/>
            <person name="Schmutz J."/>
            <person name="Slot J.C."/>
            <person name="St John F."/>
            <person name="Stenlid J."/>
            <person name="Sun H."/>
            <person name="Sun S."/>
            <person name="Syed K."/>
            <person name="Tsang A."/>
            <person name="Wiebenga A."/>
            <person name="Young D."/>
            <person name="Pisabarro A."/>
            <person name="Eastwood D.C."/>
            <person name="Martin F."/>
            <person name="Cullen D."/>
            <person name="Grigoriev I.V."/>
            <person name="Hibbett D.S."/>
        </authorList>
    </citation>
    <scope>NUCLEOTIDE SEQUENCE [LARGE SCALE GENOMIC DNA]</scope>
    <source>
        <strain evidence="1 2">DJM-731 SS1</strain>
    </source>
</reference>
<dbReference type="EMBL" id="JH795862">
    <property type="protein sequence ID" value="EJU02225.1"/>
    <property type="molecule type" value="Genomic_DNA"/>
</dbReference>
<evidence type="ECO:0000313" key="2">
    <source>
        <dbReference type="Proteomes" id="UP000030653"/>
    </source>
</evidence>
<protein>
    <recommendedName>
        <fullName evidence="3">F-box domain-containing protein</fullName>
    </recommendedName>
</protein>
<organism evidence="1 2">
    <name type="scientific">Dacryopinax primogenitus (strain DJM 731)</name>
    <name type="common">Brown rot fungus</name>
    <dbReference type="NCBI Taxonomy" id="1858805"/>
    <lineage>
        <taxon>Eukaryota</taxon>
        <taxon>Fungi</taxon>
        <taxon>Dikarya</taxon>
        <taxon>Basidiomycota</taxon>
        <taxon>Agaricomycotina</taxon>
        <taxon>Dacrymycetes</taxon>
        <taxon>Dacrymycetales</taxon>
        <taxon>Dacrymycetaceae</taxon>
        <taxon>Dacryopinax</taxon>
    </lineage>
</organism>
<dbReference type="InterPro" id="IPR032675">
    <property type="entry name" value="LRR_dom_sf"/>
</dbReference>
<proteinExistence type="predicted"/>
<evidence type="ECO:0000313" key="1">
    <source>
        <dbReference type="EMBL" id="EJU02225.1"/>
    </source>
</evidence>
<evidence type="ECO:0008006" key="3">
    <source>
        <dbReference type="Google" id="ProtNLM"/>
    </source>
</evidence>
<sequence length="544" mass="60197">MHPFFLVPELVDQLLAELHPTSLPVLACTARLFYEPVLRLLYGRIVHPKQLFALIGGAEGEASQEGWTAPRLAQFDLKAQHVLQVDFAPHGMPLSRQLTFCAAWSSLLRSRPSPLPNLRSLALAFWNPESSEFVLSLIGPKLQEITVLFTQTRPLHLREREDDGAERCGAFFRTIERQGCQLRSLRLWGLPVEKEEYELALAQMLENQAELTQVSVAGEFLGFCQALPVLAQCPVLHDLEIIKPSLSWDAPTAFDSLPTTSALFPALQGLRITAPAESVTRLLSAVDGRLDRVDMEMTPELDVPVLAHVAQLAAAFSDTLQEFRLIGPYSPTGAHLPLPWSVFHPLLDCHALTSLSICLHWWGDLAIQDEDIGLLARALPHLQCLRIWTTVYPEEGMQRYLHQPAGFTLSCLGALASCKEIRLISLTGVDATGTHFLLPSSPACVHHPVRLGLRAAPLTSPQSVAFYLQTLFLRAVLLPRYAPEDAGYAENTLYAQPWDLVDALMRYHRAARAVERGEDAGEGEEDGVGEGWGGRRIVDLPPIV</sequence>
<dbReference type="RefSeq" id="XP_040629122.1">
    <property type="nucleotide sequence ID" value="XM_040771121.1"/>
</dbReference>
<dbReference type="Gene3D" id="3.80.10.10">
    <property type="entry name" value="Ribonuclease Inhibitor"/>
    <property type="match status" value="1"/>
</dbReference>
<dbReference type="AlphaFoldDB" id="M5G1X9"/>
<dbReference type="HOGENOM" id="CLU_500595_0_0_1"/>
<accession>M5G1X9</accession>
<dbReference type="GeneID" id="63686183"/>
<name>M5G1X9_DACPD</name>